<dbReference type="NCBIfam" id="TIGR01552">
    <property type="entry name" value="phd_fam"/>
    <property type="match status" value="1"/>
</dbReference>
<name>A0A516X230_9ACTN</name>
<reference evidence="3 4" key="2">
    <citation type="submission" date="2019-07" db="EMBL/GenBank/DDBJ databases">
        <authorList>
            <person name="Huang Y."/>
        </authorList>
    </citation>
    <scope>NUCLEOTIDE SEQUENCE [LARGE SCALE GENOMIC DNA]</scope>
    <source>
        <strain evidence="3 4">HY188</strain>
    </source>
</reference>
<dbReference type="Proteomes" id="UP000317344">
    <property type="component" value="Chromosome"/>
</dbReference>
<keyword evidence="4" id="KW-1185">Reference proteome</keyword>
<dbReference type="RefSeq" id="WP_143907543.1">
    <property type="nucleotide sequence ID" value="NZ_CP041765.1"/>
</dbReference>
<evidence type="ECO:0000313" key="3">
    <source>
        <dbReference type="EMBL" id="QDQ97144.1"/>
    </source>
</evidence>
<dbReference type="OrthoDB" id="557859at2"/>
<dbReference type="SUPFAM" id="SSF143120">
    <property type="entry name" value="YefM-like"/>
    <property type="match status" value="1"/>
</dbReference>
<evidence type="ECO:0000256" key="2">
    <source>
        <dbReference type="RuleBase" id="RU362080"/>
    </source>
</evidence>
<dbReference type="AlphaFoldDB" id="A0A516X230"/>
<reference evidence="3 4" key="1">
    <citation type="submission" date="2019-07" db="EMBL/GenBank/DDBJ databases">
        <title>Tomitella cavernea sp. nov., an actinomycete isolated from soil.</title>
        <authorList>
            <person name="Cheng J."/>
        </authorList>
    </citation>
    <scope>NUCLEOTIDE SEQUENCE [LARGE SCALE GENOMIC DNA]</scope>
    <source>
        <strain evidence="3 4">HY188</strain>
    </source>
</reference>
<dbReference type="KEGG" id="toy:FO059_07105"/>
<dbReference type="InterPro" id="IPR036165">
    <property type="entry name" value="YefM-like_sf"/>
</dbReference>
<dbReference type="Gene3D" id="3.40.1620.10">
    <property type="entry name" value="YefM-like domain"/>
    <property type="match status" value="1"/>
</dbReference>
<evidence type="ECO:0000313" key="4">
    <source>
        <dbReference type="Proteomes" id="UP000317344"/>
    </source>
</evidence>
<sequence length="78" mass="8242">MKAISSTKAKARLNALLAEVEMTGRPVMITSRGRPVAVLSPAAERSRTFGALSGMKIPARFDDPLTDAELAQWEGAAG</sequence>
<protein>
    <recommendedName>
        <fullName evidence="2">Antitoxin</fullName>
    </recommendedName>
</protein>
<comment type="similarity">
    <text evidence="1 2">Belongs to the phD/YefM antitoxin family.</text>
</comment>
<dbReference type="Pfam" id="PF02604">
    <property type="entry name" value="PhdYeFM_antitox"/>
    <property type="match status" value="1"/>
</dbReference>
<comment type="function">
    <text evidence="2">Antitoxin component of a type II toxin-antitoxin (TA) system.</text>
</comment>
<organism evidence="3 4">
    <name type="scientific">Tomitella fengzijianii</name>
    <dbReference type="NCBI Taxonomy" id="2597660"/>
    <lineage>
        <taxon>Bacteria</taxon>
        <taxon>Bacillati</taxon>
        <taxon>Actinomycetota</taxon>
        <taxon>Actinomycetes</taxon>
        <taxon>Mycobacteriales</taxon>
        <taxon>Tomitella</taxon>
    </lineage>
</organism>
<evidence type="ECO:0000256" key="1">
    <source>
        <dbReference type="ARBA" id="ARBA00009981"/>
    </source>
</evidence>
<gene>
    <name evidence="3" type="ORF">FO059_07105</name>
</gene>
<accession>A0A516X230</accession>
<dbReference type="EMBL" id="CP041765">
    <property type="protein sequence ID" value="QDQ97144.1"/>
    <property type="molecule type" value="Genomic_DNA"/>
</dbReference>
<proteinExistence type="inferred from homology"/>
<dbReference type="InterPro" id="IPR006442">
    <property type="entry name" value="Antitoxin_Phd/YefM"/>
</dbReference>